<dbReference type="PROSITE" id="PS50006">
    <property type="entry name" value="FHA_DOMAIN"/>
    <property type="match status" value="1"/>
</dbReference>
<comment type="caution">
    <text evidence="3">The sequence shown here is derived from an EMBL/GenBank/DDBJ whole genome shotgun (WGS) entry which is preliminary data.</text>
</comment>
<evidence type="ECO:0000313" key="3">
    <source>
        <dbReference type="EMBL" id="MCK6263565.1"/>
    </source>
</evidence>
<dbReference type="CDD" id="cd00060">
    <property type="entry name" value="FHA"/>
    <property type="match status" value="1"/>
</dbReference>
<keyword evidence="4" id="KW-1185">Reference proteome</keyword>
<dbReference type="Gene3D" id="2.60.200.20">
    <property type="match status" value="1"/>
</dbReference>
<accession>A0A9X1XK17</accession>
<feature type="compositionally biased region" description="Basic and acidic residues" evidence="1">
    <location>
        <begin position="221"/>
        <end position="237"/>
    </location>
</feature>
<reference evidence="3" key="1">
    <citation type="submission" date="2021-11" db="EMBL/GenBank/DDBJ databases">
        <title>Vibrio ZSDE26 sp. nov. and Vibrio ZSDZ34 sp. nov., isolated from coastal seawater in Qingdao.</title>
        <authorList>
            <person name="Zhang P."/>
        </authorList>
    </citation>
    <scope>NUCLEOTIDE SEQUENCE</scope>
    <source>
        <strain evidence="3">ZSDE26</strain>
    </source>
</reference>
<sequence>MKSNQLVLLITKCPEEYTGSKHIEMPETGGSIGRNLGCTVPLADLNRFISGTHCLISVYGDSFYISDVSTNGTLVNGEKTLKNQPVSLFDGDTITLGQYEISATFEQTEVQSDIAIDIAPERSSNDPLSNLSDIAQEKATAVGALEDLFLETKKDQVDSSDPVTHLNFSMQNNDDALIRDEQKESRVTSVESRRQVVDDSLSIQSGIDLPNMIPENWLASDNEKQDSSPSAPKDRNDSNIVNKQIIEKQTIESEVVTQPPVANNRPQVITDKNVTEQKLEHWEEVTRSFETNHKAQPVTKELTNQGSNNSIASAPKYSSDGAIACGKSHAFLQGLGVNSNNIGSVDETLFKQMGQCLRLCINKLQNDLHEVESLKEDSQETAQNTDFAELMFALNSEDLLSPNELVEQMLDELDEHKAHLDHALNDVFKNQVQSQNPQNFALEMEKNSRFITKGKLWSAYNEQYLSNSREIHKDSVKDKIKHSYNELLKGEHA</sequence>
<dbReference type="SMART" id="SM00240">
    <property type="entry name" value="FHA"/>
    <property type="match status" value="1"/>
</dbReference>
<dbReference type="InterPro" id="IPR000253">
    <property type="entry name" value="FHA_dom"/>
</dbReference>
<protein>
    <submittedName>
        <fullName evidence="3">FHA domain-containing protein</fullName>
    </submittedName>
</protein>
<feature type="compositionally biased region" description="Basic and acidic residues" evidence="1">
    <location>
        <begin position="176"/>
        <end position="195"/>
    </location>
</feature>
<dbReference type="InterPro" id="IPR008984">
    <property type="entry name" value="SMAD_FHA_dom_sf"/>
</dbReference>
<dbReference type="RefSeq" id="WP_248008645.1">
    <property type="nucleotide sequence ID" value="NZ_JAJHVV010000005.1"/>
</dbReference>
<gene>
    <name evidence="3" type="ORF">KP803_09805</name>
</gene>
<feature type="region of interest" description="Disordered" evidence="1">
    <location>
        <begin position="220"/>
        <end position="240"/>
    </location>
</feature>
<proteinExistence type="predicted"/>
<feature type="domain" description="FHA" evidence="2">
    <location>
        <begin position="30"/>
        <end position="80"/>
    </location>
</feature>
<evidence type="ECO:0000256" key="1">
    <source>
        <dbReference type="SAM" id="MobiDB-lite"/>
    </source>
</evidence>
<dbReference type="SUPFAM" id="SSF49879">
    <property type="entry name" value="SMAD/FHA domain"/>
    <property type="match status" value="1"/>
</dbReference>
<dbReference type="Proteomes" id="UP001139559">
    <property type="component" value="Unassembled WGS sequence"/>
</dbReference>
<organism evidence="3 4">
    <name type="scientific">Vibrio amylolyticus</name>
    <dbReference type="NCBI Taxonomy" id="2847292"/>
    <lineage>
        <taxon>Bacteria</taxon>
        <taxon>Pseudomonadati</taxon>
        <taxon>Pseudomonadota</taxon>
        <taxon>Gammaproteobacteria</taxon>
        <taxon>Vibrionales</taxon>
        <taxon>Vibrionaceae</taxon>
        <taxon>Vibrio</taxon>
    </lineage>
</organism>
<feature type="region of interest" description="Disordered" evidence="1">
    <location>
        <begin position="160"/>
        <end position="195"/>
    </location>
</feature>
<dbReference type="EMBL" id="JAJHVV010000005">
    <property type="protein sequence ID" value="MCK6263565.1"/>
    <property type="molecule type" value="Genomic_DNA"/>
</dbReference>
<dbReference type="AlphaFoldDB" id="A0A9X1XK17"/>
<dbReference type="Pfam" id="PF00498">
    <property type="entry name" value="FHA"/>
    <property type="match status" value="1"/>
</dbReference>
<evidence type="ECO:0000259" key="2">
    <source>
        <dbReference type="PROSITE" id="PS50006"/>
    </source>
</evidence>
<dbReference type="Pfam" id="PF20232">
    <property type="entry name" value="T6SS_FHA_C"/>
    <property type="match status" value="1"/>
</dbReference>
<dbReference type="InterPro" id="IPR046883">
    <property type="entry name" value="T6SS_FHA_C"/>
</dbReference>
<feature type="compositionally biased region" description="Polar residues" evidence="1">
    <location>
        <begin position="160"/>
        <end position="174"/>
    </location>
</feature>
<evidence type="ECO:0000313" key="4">
    <source>
        <dbReference type="Proteomes" id="UP001139559"/>
    </source>
</evidence>
<name>A0A9X1XK17_9VIBR</name>